<evidence type="ECO:0000313" key="8">
    <source>
        <dbReference type="EMBL" id="KAK4314155.1"/>
    </source>
</evidence>
<feature type="compositionally biased region" description="Polar residues" evidence="6">
    <location>
        <begin position="1"/>
        <end position="15"/>
    </location>
</feature>
<keyword evidence="4 7" id="KW-1133">Transmembrane helix</keyword>
<dbReference type="PANTHER" id="PTHR11119">
    <property type="entry name" value="XANTHINE-URACIL / VITAMIN C PERMEASE FAMILY MEMBER"/>
    <property type="match status" value="1"/>
</dbReference>
<evidence type="ECO:0000256" key="2">
    <source>
        <dbReference type="ARBA" id="ARBA00008821"/>
    </source>
</evidence>
<keyword evidence="5 7" id="KW-0472">Membrane</keyword>
<evidence type="ECO:0000256" key="6">
    <source>
        <dbReference type="SAM" id="MobiDB-lite"/>
    </source>
</evidence>
<dbReference type="GO" id="GO:0022857">
    <property type="term" value="F:transmembrane transporter activity"/>
    <property type="evidence" value="ECO:0007669"/>
    <property type="project" value="InterPro"/>
</dbReference>
<comment type="similarity">
    <text evidence="2">Belongs to the nucleobase:cation symporter-2 (NCS2) (TC 2.A.40) family.</text>
</comment>
<comment type="subcellular location">
    <subcellularLocation>
        <location evidence="1">Membrane</location>
        <topology evidence="1">Multi-pass membrane protein</topology>
    </subcellularLocation>
</comment>
<reference evidence="8" key="1">
    <citation type="submission" date="2023-11" db="EMBL/GenBank/DDBJ databases">
        <title>Genome assemblies of two species of porcelain crab, Petrolisthes cinctipes and Petrolisthes manimaculis (Anomura: Porcellanidae).</title>
        <authorList>
            <person name="Angst P."/>
        </authorList>
    </citation>
    <scope>NUCLEOTIDE SEQUENCE</scope>
    <source>
        <strain evidence="8">PB745_02</strain>
        <tissue evidence="8">Gill</tissue>
    </source>
</reference>
<dbReference type="Pfam" id="PF00860">
    <property type="entry name" value="Xan_ur_permease"/>
    <property type="match status" value="1"/>
</dbReference>
<evidence type="ECO:0000256" key="3">
    <source>
        <dbReference type="ARBA" id="ARBA00022692"/>
    </source>
</evidence>
<evidence type="ECO:0000256" key="5">
    <source>
        <dbReference type="ARBA" id="ARBA00023136"/>
    </source>
</evidence>
<proteinExistence type="inferred from homology"/>
<dbReference type="AlphaFoldDB" id="A0AAE1PVA2"/>
<feature type="compositionally biased region" description="Gly residues" evidence="6">
    <location>
        <begin position="27"/>
        <end position="42"/>
    </location>
</feature>
<accession>A0AAE1PVA2</accession>
<dbReference type="EMBL" id="JAWZYT010001238">
    <property type="protein sequence ID" value="KAK4314155.1"/>
    <property type="molecule type" value="Genomic_DNA"/>
</dbReference>
<name>A0AAE1PVA2_9EUCA</name>
<evidence type="ECO:0000256" key="4">
    <source>
        <dbReference type="ARBA" id="ARBA00022989"/>
    </source>
</evidence>
<dbReference type="GO" id="GO:0016020">
    <property type="term" value="C:membrane"/>
    <property type="evidence" value="ECO:0007669"/>
    <property type="project" value="UniProtKB-SubCell"/>
</dbReference>
<keyword evidence="9" id="KW-1185">Reference proteome</keyword>
<feature type="compositionally biased region" description="Low complexity" evidence="6">
    <location>
        <begin position="63"/>
        <end position="84"/>
    </location>
</feature>
<dbReference type="Proteomes" id="UP001292094">
    <property type="component" value="Unassembled WGS sequence"/>
</dbReference>
<gene>
    <name evidence="8" type="ORF">Pmani_014542</name>
</gene>
<protein>
    <submittedName>
        <fullName evidence="8">Uncharacterized protein</fullName>
    </submittedName>
</protein>
<comment type="caution">
    <text evidence="8">The sequence shown here is derived from an EMBL/GenBank/DDBJ whole genome shotgun (WGS) entry which is preliminary data.</text>
</comment>
<feature type="region of interest" description="Disordered" evidence="6">
    <location>
        <begin position="1"/>
        <end position="114"/>
    </location>
</feature>
<feature type="transmembrane region" description="Helical" evidence="7">
    <location>
        <begin position="138"/>
        <end position="156"/>
    </location>
</feature>
<evidence type="ECO:0000313" key="9">
    <source>
        <dbReference type="Proteomes" id="UP001292094"/>
    </source>
</evidence>
<organism evidence="8 9">
    <name type="scientific">Petrolisthes manimaculis</name>
    <dbReference type="NCBI Taxonomy" id="1843537"/>
    <lineage>
        <taxon>Eukaryota</taxon>
        <taxon>Metazoa</taxon>
        <taxon>Ecdysozoa</taxon>
        <taxon>Arthropoda</taxon>
        <taxon>Crustacea</taxon>
        <taxon>Multicrustacea</taxon>
        <taxon>Malacostraca</taxon>
        <taxon>Eumalacostraca</taxon>
        <taxon>Eucarida</taxon>
        <taxon>Decapoda</taxon>
        <taxon>Pleocyemata</taxon>
        <taxon>Anomura</taxon>
        <taxon>Galatheoidea</taxon>
        <taxon>Porcellanidae</taxon>
        <taxon>Petrolisthes</taxon>
    </lineage>
</organism>
<sequence>MMTKQRMNVTTSPTTLEGGVDEEEGRGGGGGGGGGIEMGGGTYRAWSEEDEMAREMENRKRSTFTTTNISSYNTNTTSAGVVVVPDPPPHHPSPSDANSTTKGKKEEEDEEEDDDPLLIGLEEVPPWPHCLLLGFQHFLVFIGGTIAFPLALASFFCLTETDPAKGAIIATLIFVSGIITIVQTTLGVRLPIIQGCNFAYIVHTITILTTSFPTCDTLNLANMTAGERTEEWQVRMREIQGAIAVSAVFQVIVDLQVW</sequence>
<keyword evidence="3 7" id="KW-0812">Transmembrane</keyword>
<feature type="transmembrane region" description="Helical" evidence="7">
    <location>
        <begin position="168"/>
        <end position="188"/>
    </location>
</feature>
<dbReference type="InterPro" id="IPR006043">
    <property type="entry name" value="NCS2"/>
</dbReference>
<evidence type="ECO:0000256" key="1">
    <source>
        <dbReference type="ARBA" id="ARBA00004141"/>
    </source>
</evidence>
<evidence type="ECO:0000256" key="7">
    <source>
        <dbReference type="SAM" id="Phobius"/>
    </source>
</evidence>